<keyword evidence="2" id="KW-0472">Membrane</keyword>
<feature type="compositionally biased region" description="Basic and acidic residues" evidence="1">
    <location>
        <begin position="154"/>
        <end position="167"/>
    </location>
</feature>
<feature type="transmembrane region" description="Helical" evidence="2">
    <location>
        <begin position="70"/>
        <end position="88"/>
    </location>
</feature>
<gene>
    <name evidence="3" type="ORF">apy_03150</name>
</gene>
<feature type="transmembrane region" description="Helical" evidence="2">
    <location>
        <begin position="44"/>
        <end position="63"/>
    </location>
</feature>
<feature type="region of interest" description="Disordered" evidence="1">
    <location>
        <begin position="154"/>
        <end position="177"/>
    </location>
</feature>
<evidence type="ECO:0000256" key="1">
    <source>
        <dbReference type="SAM" id="MobiDB-lite"/>
    </source>
</evidence>
<feature type="transmembrane region" description="Helical" evidence="2">
    <location>
        <begin position="94"/>
        <end position="114"/>
    </location>
</feature>
<sequence length="177" mass="19556">MSYGVAVDLALGVIGILMIAIVALIGLGIILAPIVQAVGGWDVFVAYVKMTGIIAIITLVGIFAIMLIDYTLILGGLFLVFTGLYALYDMRDYVGLLFLVMFGLWGLGMTVVGMKLRAVAAIMRAAEDKRDEPFKVKAGGYVCKCTLFEDPDEFEKRKEEERRKKEQEEEEQSFNAQ</sequence>
<reference evidence="3 4" key="1">
    <citation type="submission" date="2017-02" db="EMBL/GenBank/DDBJ databases">
        <title>isolation and characterization of a novel temperate virus Aeropyrum globular virus 1 infecting hyperthermophilic archaeon Aeropyrum.</title>
        <authorList>
            <person name="Yumiya M."/>
            <person name="Yoshida T."/>
            <person name="Sako Y."/>
        </authorList>
    </citation>
    <scope>NUCLEOTIDE SEQUENCE [LARGE SCALE GENOMIC DNA]</scope>
    <source>
        <strain evidence="3 4">YK1-12-2013</strain>
    </source>
</reference>
<feature type="transmembrane region" description="Helical" evidence="2">
    <location>
        <begin position="9"/>
        <end position="32"/>
    </location>
</feature>
<dbReference type="EMBL" id="BDMD01000011">
    <property type="protein sequence ID" value="GBF08590.1"/>
    <property type="molecule type" value="Genomic_DNA"/>
</dbReference>
<keyword evidence="2" id="KW-1133">Transmembrane helix</keyword>
<comment type="caution">
    <text evidence="3">The sequence shown here is derived from an EMBL/GenBank/DDBJ whole genome shotgun (WGS) entry which is preliminary data.</text>
</comment>
<feature type="compositionally biased region" description="Acidic residues" evidence="1">
    <location>
        <begin position="168"/>
        <end position="177"/>
    </location>
</feature>
<dbReference type="RefSeq" id="WP_131159652.1">
    <property type="nucleotide sequence ID" value="NZ_BDMD01000011.1"/>
</dbReference>
<evidence type="ECO:0000313" key="3">
    <source>
        <dbReference type="EMBL" id="GBF08590.1"/>
    </source>
</evidence>
<evidence type="ECO:0000313" key="4">
    <source>
        <dbReference type="Proteomes" id="UP000291213"/>
    </source>
</evidence>
<dbReference type="AlphaFoldDB" id="A0A401H877"/>
<evidence type="ECO:0000256" key="2">
    <source>
        <dbReference type="SAM" id="Phobius"/>
    </source>
</evidence>
<dbReference type="Proteomes" id="UP000291213">
    <property type="component" value="Unassembled WGS sequence"/>
</dbReference>
<proteinExistence type="predicted"/>
<organism evidence="3 4">
    <name type="scientific">Aeropyrum pernix</name>
    <dbReference type="NCBI Taxonomy" id="56636"/>
    <lineage>
        <taxon>Archaea</taxon>
        <taxon>Thermoproteota</taxon>
        <taxon>Thermoprotei</taxon>
        <taxon>Desulfurococcales</taxon>
        <taxon>Desulfurococcaceae</taxon>
        <taxon>Aeropyrum</taxon>
    </lineage>
</organism>
<accession>A0A401H877</accession>
<name>A0A401H877_AERPX</name>
<keyword evidence="2" id="KW-0812">Transmembrane</keyword>
<protein>
    <submittedName>
        <fullName evidence="3">Uncharacterized protein</fullName>
    </submittedName>
</protein>